<organism evidence="1 2">
    <name type="scientific">Nocardioides antri</name>
    <dbReference type="NCBI Taxonomy" id="2607659"/>
    <lineage>
        <taxon>Bacteria</taxon>
        <taxon>Bacillati</taxon>
        <taxon>Actinomycetota</taxon>
        <taxon>Actinomycetes</taxon>
        <taxon>Propionibacteriales</taxon>
        <taxon>Nocardioidaceae</taxon>
        <taxon>Nocardioides</taxon>
    </lineage>
</organism>
<reference evidence="1 2" key="2">
    <citation type="submission" date="2019-09" db="EMBL/GenBank/DDBJ databases">
        <authorList>
            <person name="Jin C."/>
        </authorList>
    </citation>
    <scope>NUCLEOTIDE SEQUENCE [LARGE SCALE GENOMIC DNA]</scope>
    <source>
        <strain evidence="1 2">BN140041</strain>
    </source>
</reference>
<name>A0A5B1M553_9ACTN</name>
<dbReference type="Proteomes" id="UP000324351">
    <property type="component" value="Unassembled WGS sequence"/>
</dbReference>
<keyword evidence="2" id="KW-1185">Reference proteome</keyword>
<sequence>MNTTDPDDGSAALAGAGAASAVAHPTVVARPVVDPGVLGQGRVFKEALNQTHPIACIDQEVRRVGIVVRNGTAQRHGLSRATSERMAAAERPLHAFASGANPRGLAAEVVAVADYRELHAGIDVGIVNAPTNVSRNLLDIRIAPDSSSRKDLVFAFDDHRYRRAIWKPNGQVKTGGSQYVADSLVKMANTPGYGKVGYVDARYVNADGTPRVAADAFTTAGQARRLQEARVRLRGFPDLEARADQLIANIRASKADELDPVARQELLQLRDDLASAYSPRRVAGRVGGSAATAAASAAVVSLVVQRMTGSEVDARSVAASAGVAAAVAGGGAVADAAVYYLAIRALGMTAEAAKELAQRSVAVGSVVIAVGGDVVAEVRAARRVEVSVADAVGGVAAKAALDLLPLVIAQLGLVGVPVVVGAQAGGRSLIVKAREADRMLAQRIATDEMLANDIAERMSTFRTEVEGVVSRCADTDGVFDQVMNTTKSPLAPLNAVGDVVGGATRRMA</sequence>
<evidence type="ECO:0000313" key="2">
    <source>
        <dbReference type="Proteomes" id="UP000324351"/>
    </source>
</evidence>
<dbReference type="AlphaFoldDB" id="A0A5B1M553"/>
<reference evidence="1 2" key="1">
    <citation type="submission" date="2019-09" db="EMBL/GenBank/DDBJ databases">
        <title>Nocardioides panacisoli sp. nov., isolated from the soil of a ginseng field.</title>
        <authorList>
            <person name="Cho C."/>
        </authorList>
    </citation>
    <scope>NUCLEOTIDE SEQUENCE [LARGE SCALE GENOMIC DNA]</scope>
    <source>
        <strain evidence="1 2">BN140041</strain>
    </source>
</reference>
<proteinExistence type="predicted"/>
<gene>
    <name evidence="1" type="ORF">F0U47_11940</name>
</gene>
<comment type="caution">
    <text evidence="1">The sequence shown here is derived from an EMBL/GenBank/DDBJ whole genome shotgun (WGS) entry which is preliminary data.</text>
</comment>
<accession>A0A5B1M553</accession>
<protein>
    <submittedName>
        <fullName evidence="1">Uncharacterized protein</fullName>
    </submittedName>
</protein>
<evidence type="ECO:0000313" key="1">
    <source>
        <dbReference type="EMBL" id="KAA1426887.1"/>
    </source>
</evidence>
<dbReference type="EMBL" id="VUJW01000005">
    <property type="protein sequence ID" value="KAA1426887.1"/>
    <property type="molecule type" value="Genomic_DNA"/>
</dbReference>
<dbReference type="RefSeq" id="WP_149750714.1">
    <property type="nucleotide sequence ID" value="NZ_VUJW01000005.1"/>
</dbReference>